<dbReference type="PIRSF" id="PIRSF033736">
    <property type="entry name" value="UCP033763"/>
    <property type="match status" value="1"/>
</dbReference>
<dbReference type="InterPro" id="IPR017021">
    <property type="entry name" value="UCP033763"/>
</dbReference>
<protein>
    <recommendedName>
        <fullName evidence="3">DUF2000 domain-containing protein</fullName>
    </recommendedName>
</protein>
<gene>
    <name evidence="1" type="ORF">BRYFOR_05515</name>
</gene>
<dbReference type="Proteomes" id="UP000005561">
    <property type="component" value="Unassembled WGS sequence"/>
</dbReference>
<dbReference type="OrthoDB" id="1045582at2"/>
<sequence>MDLQNEKCVMVIDENLPPGIIANTAAIMGITLGKEMPEVVGVNVTDQSGNEHLGIIEFPVPILKGSPEIIKAIREKLYQPAFQDLTVVDFSNLAQGCKTYDEFISKMGNASESTLQYFGLAICGPKKKVNKLTGSMPLLR</sequence>
<organism evidence="1 2">
    <name type="scientific">Marvinbryantia formatexigens DSM 14469</name>
    <dbReference type="NCBI Taxonomy" id="478749"/>
    <lineage>
        <taxon>Bacteria</taxon>
        <taxon>Bacillati</taxon>
        <taxon>Bacillota</taxon>
        <taxon>Clostridia</taxon>
        <taxon>Lachnospirales</taxon>
        <taxon>Lachnospiraceae</taxon>
        <taxon>Marvinbryantia</taxon>
    </lineage>
</organism>
<reference evidence="1" key="1">
    <citation type="submission" date="2009-07" db="EMBL/GenBank/DDBJ databases">
        <authorList>
            <person name="Weinstock G."/>
            <person name="Sodergren E."/>
            <person name="Clifton S."/>
            <person name="Fulton L."/>
            <person name="Fulton B."/>
            <person name="Courtney L."/>
            <person name="Fronick C."/>
            <person name="Harrison M."/>
            <person name="Strong C."/>
            <person name="Farmer C."/>
            <person name="Delahaunty K."/>
            <person name="Markovic C."/>
            <person name="Hall O."/>
            <person name="Minx P."/>
            <person name="Tomlinson C."/>
            <person name="Mitreva M."/>
            <person name="Nelson J."/>
            <person name="Hou S."/>
            <person name="Wollam A."/>
            <person name="Pepin K.H."/>
            <person name="Johnson M."/>
            <person name="Bhonagiri V."/>
            <person name="Nash W.E."/>
            <person name="Warren W."/>
            <person name="Chinwalla A."/>
            <person name="Mardis E.R."/>
            <person name="Wilson R.K."/>
        </authorList>
    </citation>
    <scope>NUCLEOTIDE SEQUENCE [LARGE SCALE GENOMIC DNA]</scope>
    <source>
        <strain evidence="1">DSM 14469</strain>
    </source>
</reference>
<accession>C6LA73</accession>
<dbReference type="Pfam" id="PF09391">
    <property type="entry name" value="DUF2000"/>
    <property type="match status" value="1"/>
</dbReference>
<dbReference type="AlphaFoldDB" id="C6LA73"/>
<evidence type="ECO:0000313" key="2">
    <source>
        <dbReference type="Proteomes" id="UP000005561"/>
    </source>
</evidence>
<evidence type="ECO:0000313" key="1">
    <source>
        <dbReference type="EMBL" id="EET62480.1"/>
    </source>
</evidence>
<dbReference type="InterPro" id="IPR023476">
    <property type="entry name" value="Pep_tRNA_hydro_II_dom_sf"/>
</dbReference>
<dbReference type="eggNOG" id="COG4954">
    <property type="taxonomic scope" value="Bacteria"/>
</dbReference>
<dbReference type="STRING" id="168384.SAMN05660368_02220"/>
<comment type="caution">
    <text evidence="1">The sequence shown here is derived from an EMBL/GenBank/DDBJ whole genome shotgun (WGS) entry which is preliminary data.</text>
</comment>
<dbReference type="Gene3D" id="3.40.1490.10">
    <property type="entry name" value="Bit1"/>
    <property type="match status" value="1"/>
</dbReference>
<dbReference type="RefSeq" id="WP_006860315.1">
    <property type="nucleotide sequence ID" value="NZ_ACCL02000002.1"/>
</dbReference>
<name>C6LA73_9FIRM</name>
<proteinExistence type="predicted"/>
<keyword evidence="2" id="KW-1185">Reference proteome</keyword>
<evidence type="ECO:0008006" key="3">
    <source>
        <dbReference type="Google" id="ProtNLM"/>
    </source>
</evidence>
<dbReference type="EMBL" id="ACCL02000002">
    <property type="protein sequence ID" value="EET62480.1"/>
    <property type="molecule type" value="Genomic_DNA"/>
</dbReference>
<dbReference type="InterPro" id="IPR018988">
    <property type="entry name" value="DUF2000"/>
</dbReference>
<dbReference type="SUPFAM" id="SSF102462">
    <property type="entry name" value="Peptidyl-tRNA hydrolase II"/>
    <property type="match status" value="1"/>
</dbReference>